<dbReference type="GO" id="GO:0046872">
    <property type="term" value="F:metal ion binding"/>
    <property type="evidence" value="ECO:0007669"/>
    <property type="project" value="UniProtKB-UniRule"/>
</dbReference>
<dbReference type="PROSITE" id="PS01155">
    <property type="entry name" value="ENDONUCLEASE_III_2"/>
    <property type="match status" value="1"/>
</dbReference>
<dbReference type="PANTHER" id="PTHR42944">
    <property type="entry name" value="ADENINE DNA GLYCOSYLASE"/>
    <property type="match status" value="1"/>
</dbReference>
<dbReference type="GO" id="GO:0051539">
    <property type="term" value="F:4 iron, 4 sulfur cluster binding"/>
    <property type="evidence" value="ECO:0007669"/>
    <property type="project" value="UniProtKB-UniRule"/>
</dbReference>
<dbReference type="Pfam" id="PF14815">
    <property type="entry name" value="NUDIX_4"/>
    <property type="match status" value="1"/>
</dbReference>
<dbReference type="InterPro" id="IPR003265">
    <property type="entry name" value="HhH-GPD_domain"/>
</dbReference>
<gene>
    <name evidence="15" type="ORF">THITE_2027419</name>
</gene>
<evidence type="ECO:0000256" key="6">
    <source>
        <dbReference type="ARBA" id="ARBA00022723"/>
    </source>
</evidence>
<dbReference type="Pfam" id="PF00730">
    <property type="entry name" value="HhH-GPD"/>
    <property type="match status" value="1"/>
</dbReference>
<keyword evidence="10" id="KW-0411">Iron-sulfur</keyword>
<evidence type="ECO:0000256" key="1">
    <source>
        <dbReference type="ARBA" id="ARBA00000843"/>
    </source>
</evidence>
<dbReference type="GO" id="GO:0006298">
    <property type="term" value="P:mismatch repair"/>
    <property type="evidence" value="ECO:0007669"/>
    <property type="project" value="TreeGrafter"/>
</dbReference>
<dbReference type="RefSeq" id="XP_003653801.1">
    <property type="nucleotide sequence ID" value="XM_003653753.1"/>
</dbReference>
<feature type="non-terminal residue" evidence="15">
    <location>
        <position position="1"/>
    </location>
</feature>
<accession>G2R5H4</accession>
<dbReference type="GeneID" id="11516047"/>
<dbReference type="Gene3D" id="1.10.340.30">
    <property type="entry name" value="Hypothetical protein, domain 2"/>
    <property type="match status" value="1"/>
</dbReference>
<dbReference type="InterPro" id="IPR015797">
    <property type="entry name" value="NUDIX_hydrolase-like_dom_sf"/>
</dbReference>
<proteinExistence type="inferred from homology"/>
<name>G2R5H4_THETT</name>
<dbReference type="InterPro" id="IPR023170">
    <property type="entry name" value="HhH_base_excis_C"/>
</dbReference>
<dbReference type="STRING" id="578455.G2R5H4"/>
<dbReference type="InterPro" id="IPR029119">
    <property type="entry name" value="MutY_C"/>
</dbReference>
<dbReference type="Proteomes" id="UP000008181">
    <property type="component" value="Chromosome 3"/>
</dbReference>
<feature type="non-terminal residue" evidence="15">
    <location>
        <position position="504"/>
    </location>
</feature>
<dbReference type="SMART" id="SM00525">
    <property type="entry name" value="FES"/>
    <property type="match status" value="1"/>
</dbReference>
<evidence type="ECO:0000256" key="11">
    <source>
        <dbReference type="ARBA" id="ARBA00023204"/>
    </source>
</evidence>
<dbReference type="GO" id="GO:0005634">
    <property type="term" value="C:nucleus"/>
    <property type="evidence" value="ECO:0007669"/>
    <property type="project" value="TreeGrafter"/>
</dbReference>
<keyword evidence="12 13" id="KW-0326">Glycosidase</keyword>
<comment type="catalytic activity">
    <reaction evidence="1 13">
        <text>Hydrolyzes free adenine bases from 7,8-dihydro-8-oxoguanine:adenine mismatched double-stranded DNA, leaving an apurinic site.</text>
        <dbReference type="EC" id="3.2.2.31"/>
    </reaction>
</comment>
<dbReference type="SUPFAM" id="SSF48150">
    <property type="entry name" value="DNA-glycosylase"/>
    <property type="match status" value="1"/>
</dbReference>
<evidence type="ECO:0000256" key="12">
    <source>
        <dbReference type="ARBA" id="ARBA00023295"/>
    </source>
</evidence>
<sequence>SRAHSLAYHSPPLLSSPEARTALLEWFTKASTLRPMPWRKPWLDPATRPPPVPALRAALAQRAYEVWVSEVMLQQTRVPVVVGYWTRWMARWPTLRDLARAREEDVLAAWQGLGYYARARRLWRAARGKSGLLLDGMLPGSEGELMRTLPGVGRYTAGAIAAIVFGVPAAMVDGNVLRVLSRQMGLLADVKGDKRAVDLLWEAAEALVRAVARDGQPAAEGDELPPSDRPGRWGQALMELGSTICTPTPKCSLCPITRTCRAYAEGLSLAAKRGIAGDTDDIEDICSLCAPFDETAEGDEEDISGKGSRDVLKSSNGTLSRFFAATPTEPSPPKASDTPDAQAMETIIHHAKKFPLRKPKKKVREEETLVCAVRRSSNGQFLICRRPEKGLLAGLWELPSHTLPDPNDSTAKSRTKKAKAYVSELVEHGKPRRPGSPSLKHIGELGSVPWLFSHLKLAMHVHLFELDDSMGAAEFEDSQRWATVEEIDRESMGTGMKKCWSLVK</sequence>
<dbReference type="EC" id="3.2.2.31" evidence="3 13"/>
<keyword evidence="11" id="KW-0234">DNA repair</keyword>
<dbReference type="EMBL" id="CP003011">
    <property type="protein sequence ID" value="AEO67465.1"/>
    <property type="molecule type" value="Genomic_DNA"/>
</dbReference>
<feature type="domain" description="HhH-GPD" evidence="14">
    <location>
        <begin position="72"/>
        <end position="243"/>
    </location>
</feature>
<evidence type="ECO:0000256" key="13">
    <source>
        <dbReference type="RuleBase" id="RU365096"/>
    </source>
</evidence>
<reference evidence="15 16" key="1">
    <citation type="journal article" date="2011" name="Nat. Biotechnol.">
        <title>Comparative genomic analysis of the thermophilic biomass-degrading fungi Myceliophthora thermophila and Thielavia terrestris.</title>
        <authorList>
            <person name="Berka R.M."/>
            <person name="Grigoriev I.V."/>
            <person name="Otillar R."/>
            <person name="Salamov A."/>
            <person name="Grimwood J."/>
            <person name="Reid I."/>
            <person name="Ishmael N."/>
            <person name="John T."/>
            <person name="Darmond C."/>
            <person name="Moisan M.-C."/>
            <person name="Henrissat B."/>
            <person name="Coutinho P.M."/>
            <person name="Lombard V."/>
            <person name="Natvig D.O."/>
            <person name="Lindquist E."/>
            <person name="Schmutz J."/>
            <person name="Lucas S."/>
            <person name="Harris P."/>
            <person name="Powlowski J."/>
            <person name="Bellemare A."/>
            <person name="Taylor D."/>
            <person name="Butler G."/>
            <person name="de Vries R.P."/>
            <person name="Allijn I.E."/>
            <person name="van den Brink J."/>
            <person name="Ushinsky S."/>
            <person name="Storms R."/>
            <person name="Powell A.J."/>
            <person name="Paulsen I.T."/>
            <person name="Elbourne L.D.H."/>
            <person name="Baker S.E."/>
            <person name="Magnuson J."/>
            <person name="LaBoissiere S."/>
            <person name="Clutterbuck A.J."/>
            <person name="Martinez D."/>
            <person name="Wogulis M."/>
            <person name="de Leon A.L."/>
            <person name="Rey M.W."/>
            <person name="Tsang A."/>
        </authorList>
    </citation>
    <scope>NUCLEOTIDE SEQUENCE [LARGE SCALE GENOMIC DNA]</scope>
    <source>
        <strain evidence="16">ATCC 38088 / NRRL 8126</strain>
    </source>
</reference>
<evidence type="ECO:0000256" key="4">
    <source>
        <dbReference type="ARBA" id="ARBA00022023"/>
    </source>
</evidence>
<dbReference type="GO" id="GO:0034039">
    <property type="term" value="F:8-oxo-7,8-dihydroguanine DNA N-glycosylase activity"/>
    <property type="evidence" value="ECO:0007669"/>
    <property type="project" value="TreeGrafter"/>
</dbReference>
<evidence type="ECO:0000256" key="3">
    <source>
        <dbReference type="ARBA" id="ARBA00012045"/>
    </source>
</evidence>
<evidence type="ECO:0000313" key="15">
    <source>
        <dbReference type="EMBL" id="AEO67465.1"/>
    </source>
</evidence>
<comment type="function">
    <text evidence="13">Adenine glycosylase active on G-A mispairs.</text>
</comment>
<organism evidence="15 16">
    <name type="scientific">Thermothielavioides terrestris (strain ATCC 38088 / NRRL 8126)</name>
    <name type="common">Thielavia terrestris</name>
    <dbReference type="NCBI Taxonomy" id="578455"/>
    <lineage>
        <taxon>Eukaryota</taxon>
        <taxon>Fungi</taxon>
        <taxon>Dikarya</taxon>
        <taxon>Ascomycota</taxon>
        <taxon>Pezizomycotina</taxon>
        <taxon>Sordariomycetes</taxon>
        <taxon>Sordariomycetidae</taxon>
        <taxon>Sordariales</taxon>
        <taxon>Chaetomiaceae</taxon>
        <taxon>Thermothielavioides</taxon>
        <taxon>Thermothielavioides terrestris</taxon>
    </lineage>
</organism>
<dbReference type="HOGENOM" id="CLU_012862_0_0_1"/>
<dbReference type="Gene3D" id="3.90.79.10">
    <property type="entry name" value="Nucleoside Triphosphate Pyrophosphohydrolase"/>
    <property type="match status" value="1"/>
</dbReference>
<dbReference type="Gene3D" id="1.10.1670.10">
    <property type="entry name" value="Helix-hairpin-Helix base-excision DNA repair enzymes (C-terminal)"/>
    <property type="match status" value="1"/>
</dbReference>
<protein>
    <recommendedName>
        <fullName evidence="4 13">Adenine DNA glycosylase</fullName>
        <ecNumber evidence="3 13">3.2.2.31</ecNumber>
    </recommendedName>
</protein>
<comment type="similarity">
    <text evidence="2 13">Belongs to the Nth/MutY family.</text>
</comment>
<keyword evidence="7 13" id="KW-0227">DNA damage</keyword>
<evidence type="ECO:0000259" key="14">
    <source>
        <dbReference type="SMART" id="SM00478"/>
    </source>
</evidence>
<dbReference type="GO" id="GO:0032357">
    <property type="term" value="F:oxidized purine DNA binding"/>
    <property type="evidence" value="ECO:0007669"/>
    <property type="project" value="TreeGrafter"/>
</dbReference>
<evidence type="ECO:0000256" key="5">
    <source>
        <dbReference type="ARBA" id="ARBA00022485"/>
    </source>
</evidence>
<dbReference type="InterPro" id="IPR011257">
    <property type="entry name" value="DNA_glycosylase"/>
</dbReference>
<dbReference type="SUPFAM" id="SSF55811">
    <property type="entry name" value="Nudix"/>
    <property type="match status" value="1"/>
</dbReference>
<dbReference type="CDD" id="cd03431">
    <property type="entry name" value="NUDIX_DNA_Glycosylase_C-MutY"/>
    <property type="match status" value="1"/>
</dbReference>
<evidence type="ECO:0000313" key="16">
    <source>
        <dbReference type="Proteomes" id="UP000008181"/>
    </source>
</evidence>
<keyword evidence="9 13" id="KW-0408">Iron</keyword>
<dbReference type="KEGG" id="ttt:THITE_2027419"/>
<dbReference type="CDD" id="cd00056">
    <property type="entry name" value="ENDO3c"/>
    <property type="match status" value="1"/>
</dbReference>
<dbReference type="GO" id="GO:0006285">
    <property type="term" value="P:base-excision repair, AP site formation"/>
    <property type="evidence" value="ECO:0007669"/>
    <property type="project" value="UniProtKB-ARBA"/>
</dbReference>
<dbReference type="InterPro" id="IPR044298">
    <property type="entry name" value="MIG/MutY"/>
</dbReference>
<evidence type="ECO:0000256" key="2">
    <source>
        <dbReference type="ARBA" id="ARBA00008343"/>
    </source>
</evidence>
<evidence type="ECO:0000256" key="10">
    <source>
        <dbReference type="ARBA" id="ARBA00023014"/>
    </source>
</evidence>
<dbReference type="AlphaFoldDB" id="G2R5H4"/>
<keyword evidence="5" id="KW-0004">4Fe-4S</keyword>
<evidence type="ECO:0000256" key="8">
    <source>
        <dbReference type="ARBA" id="ARBA00022801"/>
    </source>
</evidence>
<dbReference type="InterPro" id="IPR004036">
    <property type="entry name" value="Endonuclease-III-like_CS2"/>
</dbReference>
<keyword evidence="6" id="KW-0479">Metal-binding</keyword>
<dbReference type="InterPro" id="IPR003651">
    <property type="entry name" value="Endonuclease3_FeS-loop_motif"/>
</dbReference>
<dbReference type="OrthoDB" id="10248838at2759"/>
<dbReference type="SMART" id="SM00478">
    <property type="entry name" value="ENDO3c"/>
    <property type="match status" value="1"/>
</dbReference>
<dbReference type="eggNOG" id="KOG2457">
    <property type="taxonomic scope" value="Eukaryota"/>
</dbReference>
<dbReference type="GO" id="GO:0035485">
    <property type="term" value="F:adenine/guanine mispair binding"/>
    <property type="evidence" value="ECO:0007669"/>
    <property type="project" value="TreeGrafter"/>
</dbReference>
<dbReference type="GO" id="GO:0000701">
    <property type="term" value="F:purine-specific mismatch base pair DNA N-glycosylase activity"/>
    <property type="evidence" value="ECO:0007669"/>
    <property type="project" value="UniProtKB-EC"/>
</dbReference>
<evidence type="ECO:0000256" key="7">
    <source>
        <dbReference type="ARBA" id="ARBA00022763"/>
    </source>
</evidence>
<comment type="cofactor">
    <cofactor evidence="13">
        <name>[4Fe-4S] cluster</name>
        <dbReference type="ChEBI" id="CHEBI:49883"/>
    </cofactor>
    <text evidence="13">Binds 1 [4Fe-4S] cluster.</text>
</comment>
<keyword evidence="16" id="KW-1185">Reference proteome</keyword>
<keyword evidence="8" id="KW-0378">Hydrolase</keyword>
<dbReference type="PANTHER" id="PTHR42944:SF1">
    <property type="entry name" value="ADENINE DNA GLYCOSYLASE"/>
    <property type="match status" value="1"/>
</dbReference>
<evidence type="ECO:0000256" key="9">
    <source>
        <dbReference type="ARBA" id="ARBA00023004"/>
    </source>
</evidence>